<feature type="transmembrane region" description="Helical" evidence="1">
    <location>
        <begin position="35"/>
        <end position="54"/>
    </location>
</feature>
<feature type="non-terminal residue" evidence="2">
    <location>
        <position position="101"/>
    </location>
</feature>
<name>A0AAV5TLM0_9BILA</name>
<proteinExistence type="predicted"/>
<feature type="non-terminal residue" evidence="2">
    <location>
        <position position="1"/>
    </location>
</feature>
<sequence>RMMNRMKSGAQLGSYFVARTFQVKENVEVLRYMSWIGRGWLVSTAVCSLAYSYFTFGPNGYDLSRSLSYNIFEIFVALNFVTFYILSITGNTHILKQFRNL</sequence>
<keyword evidence="1" id="KW-0472">Membrane</keyword>
<accession>A0AAV5TLM0</accession>
<keyword evidence="3" id="KW-1185">Reference proteome</keyword>
<dbReference type="EMBL" id="BTSX01000004">
    <property type="protein sequence ID" value="GMS95138.1"/>
    <property type="molecule type" value="Genomic_DNA"/>
</dbReference>
<protein>
    <recommendedName>
        <fullName evidence="4">G protein-coupled receptor</fullName>
    </recommendedName>
</protein>
<evidence type="ECO:0000313" key="3">
    <source>
        <dbReference type="Proteomes" id="UP001432027"/>
    </source>
</evidence>
<reference evidence="2" key="1">
    <citation type="submission" date="2023-10" db="EMBL/GenBank/DDBJ databases">
        <title>Genome assembly of Pristionchus species.</title>
        <authorList>
            <person name="Yoshida K."/>
            <person name="Sommer R.J."/>
        </authorList>
    </citation>
    <scope>NUCLEOTIDE SEQUENCE</scope>
    <source>
        <strain evidence="2">RS0144</strain>
    </source>
</reference>
<keyword evidence="1" id="KW-0812">Transmembrane</keyword>
<gene>
    <name evidence="2" type="ORF">PENTCL1PPCAC_17313</name>
</gene>
<keyword evidence="1" id="KW-1133">Transmembrane helix</keyword>
<dbReference type="PANTHER" id="PTHR47521">
    <property type="entry name" value="SERPENTINE RECEPTOR, CLASS E (EPSILON)-RELATED"/>
    <property type="match status" value="1"/>
</dbReference>
<organism evidence="2 3">
    <name type="scientific">Pristionchus entomophagus</name>
    <dbReference type="NCBI Taxonomy" id="358040"/>
    <lineage>
        <taxon>Eukaryota</taxon>
        <taxon>Metazoa</taxon>
        <taxon>Ecdysozoa</taxon>
        <taxon>Nematoda</taxon>
        <taxon>Chromadorea</taxon>
        <taxon>Rhabditida</taxon>
        <taxon>Rhabditina</taxon>
        <taxon>Diplogasteromorpha</taxon>
        <taxon>Diplogasteroidea</taxon>
        <taxon>Neodiplogasteridae</taxon>
        <taxon>Pristionchus</taxon>
    </lineage>
</organism>
<dbReference type="AlphaFoldDB" id="A0AAV5TLM0"/>
<feature type="transmembrane region" description="Helical" evidence="1">
    <location>
        <begin position="74"/>
        <end position="95"/>
    </location>
</feature>
<evidence type="ECO:0000313" key="2">
    <source>
        <dbReference type="EMBL" id="GMS95138.1"/>
    </source>
</evidence>
<comment type="caution">
    <text evidence="2">The sequence shown here is derived from an EMBL/GenBank/DDBJ whole genome shotgun (WGS) entry which is preliminary data.</text>
</comment>
<evidence type="ECO:0000256" key="1">
    <source>
        <dbReference type="SAM" id="Phobius"/>
    </source>
</evidence>
<dbReference type="PANTHER" id="PTHR47521:SF7">
    <property type="entry name" value="SERPENTINE RECEPTOR CLASS EPSILON-6"/>
    <property type="match status" value="1"/>
</dbReference>
<dbReference type="Proteomes" id="UP001432027">
    <property type="component" value="Unassembled WGS sequence"/>
</dbReference>
<dbReference type="InterPro" id="IPR052860">
    <property type="entry name" value="NRL-GPCR1"/>
</dbReference>
<evidence type="ECO:0008006" key="4">
    <source>
        <dbReference type="Google" id="ProtNLM"/>
    </source>
</evidence>